<sequence length="143" mass="16574">MNVKYITLLICLGSFSFCNAQQLQDENSTLINAYFNQNQSETKPIKQNEKKSTMFSKTTLFQNGDYNYINIKTSVKDNLEVTQNGDQNFYEFMSFYGSKDSNMQIFQTGNNNGIYIYGENSLSKNIIINQKTDNQHIFITNYN</sequence>
<evidence type="ECO:0008006" key="4">
    <source>
        <dbReference type="Google" id="ProtNLM"/>
    </source>
</evidence>
<comment type="caution">
    <text evidence="2">The sequence shown here is derived from an EMBL/GenBank/DDBJ whole genome shotgun (WGS) entry which is preliminary data.</text>
</comment>
<reference evidence="2 3" key="1">
    <citation type="submission" date="2020-12" db="EMBL/GenBank/DDBJ databases">
        <title>Aureibaculum luteum sp. nov. and Aureibaculum flavum sp. nov., novel members of the family Flavobacteriaceae isolated from Antarctic intertidal sediments.</title>
        <authorList>
            <person name="He X."/>
            <person name="Zhang X."/>
        </authorList>
    </citation>
    <scope>NUCLEOTIDE SEQUENCE [LARGE SCALE GENOMIC DNA]</scope>
    <source>
        <strain evidence="2 3">A20</strain>
    </source>
</reference>
<accession>A0ABS0WLH4</accession>
<evidence type="ECO:0000313" key="2">
    <source>
        <dbReference type="EMBL" id="MBJ2172821.1"/>
    </source>
</evidence>
<dbReference type="RefSeq" id="WP_198839654.1">
    <property type="nucleotide sequence ID" value="NZ_JAEHFJ010000001.1"/>
</dbReference>
<dbReference type="Proteomes" id="UP000623301">
    <property type="component" value="Unassembled WGS sequence"/>
</dbReference>
<proteinExistence type="predicted"/>
<feature type="signal peptide" evidence="1">
    <location>
        <begin position="1"/>
        <end position="20"/>
    </location>
</feature>
<dbReference type="EMBL" id="JAEHFJ010000001">
    <property type="protein sequence ID" value="MBJ2172821.1"/>
    <property type="molecule type" value="Genomic_DNA"/>
</dbReference>
<evidence type="ECO:0000313" key="3">
    <source>
        <dbReference type="Proteomes" id="UP000623301"/>
    </source>
</evidence>
<gene>
    <name evidence="2" type="ORF">JBL43_01140</name>
</gene>
<feature type="chain" id="PRO_5047094656" description="Curlin" evidence="1">
    <location>
        <begin position="21"/>
        <end position="143"/>
    </location>
</feature>
<keyword evidence="1" id="KW-0732">Signal</keyword>
<evidence type="ECO:0000256" key="1">
    <source>
        <dbReference type="SAM" id="SignalP"/>
    </source>
</evidence>
<organism evidence="2 3">
    <name type="scientific">Aureibaculum flavum</name>
    <dbReference type="NCBI Taxonomy" id="2795986"/>
    <lineage>
        <taxon>Bacteria</taxon>
        <taxon>Pseudomonadati</taxon>
        <taxon>Bacteroidota</taxon>
        <taxon>Flavobacteriia</taxon>
        <taxon>Flavobacteriales</taxon>
        <taxon>Flavobacteriaceae</taxon>
        <taxon>Aureibaculum</taxon>
    </lineage>
</organism>
<keyword evidence="3" id="KW-1185">Reference proteome</keyword>
<protein>
    <recommendedName>
        <fullName evidence="4">Curlin</fullName>
    </recommendedName>
</protein>
<name>A0ABS0WLH4_9FLAO</name>